<dbReference type="EMBL" id="CM001219">
    <property type="protein sequence ID" value="KEH33640.1"/>
    <property type="molecule type" value="Genomic_DNA"/>
</dbReference>
<dbReference type="HOGENOM" id="CLU_1484127_0_0_1"/>
<evidence type="ECO:0000313" key="2">
    <source>
        <dbReference type="EMBL" id="KEH33640.1"/>
    </source>
</evidence>
<evidence type="ECO:0000313" key="3">
    <source>
        <dbReference type="EnsemblPlants" id="KEH33640"/>
    </source>
</evidence>
<reference evidence="3" key="3">
    <citation type="submission" date="2015-04" db="UniProtKB">
        <authorList>
            <consortium name="EnsemblPlants"/>
        </authorList>
    </citation>
    <scope>IDENTIFICATION</scope>
    <source>
        <strain evidence="3">cv. Jemalong A17</strain>
    </source>
</reference>
<keyword evidence="4" id="KW-1185">Reference proteome</keyword>
<keyword evidence="1" id="KW-0472">Membrane</keyword>
<keyword evidence="1" id="KW-1133">Transmembrane helix</keyword>
<dbReference type="EnsemblPlants" id="KEH33640">
    <property type="protein sequence ID" value="KEH33640"/>
    <property type="gene ID" value="MTR_3g449750"/>
</dbReference>
<accession>A0A072V638</accession>
<feature type="transmembrane region" description="Helical" evidence="1">
    <location>
        <begin position="44"/>
        <end position="62"/>
    </location>
</feature>
<gene>
    <name evidence="2" type="ordered locus">MTR_3g449750</name>
</gene>
<dbReference type="AlphaFoldDB" id="A0A072V638"/>
<keyword evidence="1 2" id="KW-0812">Transmembrane</keyword>
<reference evidence="2 4" key="1">
    <citation type="journal article" date="2011" name="Nature">
        <title>The Medicago genome provides insight into the evolution of rhizobial symbioses.</title>
        <authorList>
            <person name="Young N.D."/>
            <person name="Debelle F."/>
            <person name="Oldroyd G.E."/>
            <person name="Geurts R."/>
            <person name="Cannon S.B."/>
            <person name="Udvardi M.K."/>
            <person name="Benedito V.A."/>
            <person name="Mayer K.F."/>
            <person name="Gouzy J."/>
            <person name="Schoof H."/>
            <person name="Van de Peer Y."/>
            <person name="Proost S."/>
            <person name="Cook D.R."/>
            <person name="Meyers B.C."/>
            <person name="Spannagl M."/>
            <person name="Cheung F."/>
            <person name="De Mita S."/>
            <person name="Krishnakumar V."/>
            <person name="Gundlach H."/>
            <person name="Zhou S."/>
            <person name="Mudge J."/>
            <person name="Bharti A.K."/>
            <person name="Murray J.D."/>
            <person name="Naoumkina M.A."/>
            <person name="Rosen B."/>
            <person name="Silverstein K.A."/>
            <person name="Tang H."/>
            <person name="Rombauts S."/>
            <person name="Zhao P.X."/>
            <person name="Zhou P."/>
            <person name="Barbe V."/>
            <person name="Bardou P."/>
            <person name="Bechner M."/>
            <person name="Bellec A."/>
            <person name="Berger A."/>
            <person name="Berges H."/>
            <person name="Bidwell S."/>
            <person name="Bisseling T."/>
            <person name="Choisne N."/>
            <person name="Couloux A."/>
            <person name="Denny R."/>
            <person name="Deshpande S."/>
            <person name="Dai X."/>
            <person name="Doyle J.J."/>
            <person name="Dudez A.M."/>
            <person name="Farmer A.D."/>
            <person name="Fouteau S."/>
            <person name="Franken C."/>
            <person name="Gibelin C."/>
            <person name="Gish J."/>
            <person name="Goldstein S."/>
            <person name="Gonzalez A.J."/>
            <person name="Green P.J."/>
            <person name="Hallab A."/>
            <person name="Hartog M."/>
            <person name="Hua A."/>
            <person name="Humphray S.J."/>
            <person name="Jeong D.H."/>
            <person name="Jing Y."/>
            <person name="Jocker A."/>
            <person name="Kenton S.M."/>
            <person name="Kim D.J."/>
            <person name="Klee K."/>
            <person name="Lai H."/>
            <person name="Lang C."/>
            <person name="Lin S."/>
            <person name="Macmil S.L."/>
            <person name="Magdelenat G."/>
            <person name="Matthews L."/>
            <person name="McCorrison J."/>
            <person name="Monaghan E.L."/>
            <person name="Mun J.H."/>
            <person name="Najar F.Z."/>
            <person name="Nicholson C."/>
            <person name="Noirot C."/>
            <person name="O'Bleness M."/>
            <person name="Paule C.R."/>
            <person name="Poulain J."/>
            <person name="Prion F."/>
            <person name="Qin B."/>
            <person name="Qu C."/>
            <person name="Retzel E.F."/>
            <person name="Riddle C."/>
            <person name="Sallet E."/>
            <person name="Samain S."/>
            <person name="Samson N."/>
            <person name="Sanders I."/>
            <person name="Saurat O."/>
            <person name="Scarpelli C."/>
            <person name="Schiex T."/>
            <person name="Segurens B."/>
            <person name="Severin A.J."/>
            <person name="Sherrier D.J."/>
            <person name="Shi R."/>
            <person name="Sims S."/>
            <person name="Singer S.R."/>
            <person name="Sinharoy S."/>
            <person name="Sterck L."/>
            <person name="Viollet A."/>
            <person name="Wang B.B."/>
            <person name="Wang K."/>
            <person name="Wang M."/>
            <person name="Wang X."/>
            <person name="Warfsmann J."/>
            <person name="Weissenbach J."/>
            <person name="White D.D."/>
            <person name="White J.D."/>
            <person name="Wiley G.B."/>
            <person name="Wincker P."/>
            <person name="Xing Y."/>
            <person name="Yang L."/>
            <person name="Yao Z."/>
            <person name="Ying F."/>
            <person name="Zhai J."/>
            <person name="Zhou L."/>
            <person name="Zuber A."/>
            <person name="Denarie J."/>
            <person name="Dixon R.A."/>
            <person name="May G.D."/>
            <person name="Schwartz D.C."/>
            <person name="Rogers J."/>
            <person name="Quetier F."/>
            <person name="Town C.D."/>
            <person name="Roe B.A."/>
        </authorList>
    </citation>
    <scope>NUCLEOTIDE SEQUENCE [LARGE SCALE GENOMIC DNA]</scope>
    <source>
        <strain evidence="2">A17</strain>
        <strain evidence="3 4">cv. Jemalong A17</strain>
    </source>
</reference>
<dbReference type="Proteomes" id="UP000002051">
    <property type="component" value="Chromosome 3"/>
</dbReference>
<evidence type="ECO:0000313" key="4">
    <source>
        <dbReference type="Proteomes" id="UP000002051"/>
    </source>
</evidence>
<name>A0A072V638_MEDTR</name>
<evidence type="ECO:0000256" key="1">
    <source>
        <dbReference type="SAM" id="Phobius"/>
    </source>
</evidence>
<sequence length="182" mass="20318">MSRSNLETLLSYHALTVGPLVCNPVTELDKAGQKALRDFYGIRLGAWITLMFVGLGKFAMVLKDMFGKVIKPSVFVPPMHFVVDRINVAPTFNNNLPPLTANLSFRHDNNNFAVNMMKKLTENDVSKGFLVLHFGHFVDQAFDKARTNLKLLDECGNSWQCVLVFASASYGQCVLVFDVNVT</sequence>
<proteinExistence type="predicted"/>
<organism evidence="2 4">
    <name type="scientific">Medicago truncatula</name>
    <name type="common">Barrel medic</name>
    <name type="synonym">Medicago tribuloides</name>
    <dbReference type="NCBI Taxonomy" id="3880"/>
    <lineage>
        <taxon>Eukaryota</taxon>
        <taxon>Viridiplantae</taxon>
        <taxon>Streptophyta</taxon>
        <taxon>Embryophyta</taxon>
        <taxon>Tracheophyta</taxon>
        <taxon>Spermatophyta</taxon>
        <taxon>Magnoliopsida</taxon>
        <taxon>eudicotyledons</taxon>
        <taxon>Gunneridae</taxon>
        <taxon>Pentapetalae</taxon>
        <taxon>rosids</taxon>
        <taxon>fabids</taxon>
        <taxon>Fabales</taxon>
        <taxon>Fabaceae</taxon>
        <taxon>Papilionoideae</taxon>
        <taxon>50 kb inversion clade</taxon>
        <taxon>NPAAA clade</taxon>
        <taxon>Hologalegina</taxon>
        <taxon>IRL clade</taxon>
        <taxon>Trifolieae</taxon>
        <taxon>Medicago</taxon>
    </lineage>
</organism>
<protein>
    <submittedName>
        <fullName evidence="2">Transmembrane protein, putative</fullName>
    </submittedName>
</protein>
<reference evidence="2 4" key="2">
    <citation type="journal article" date="2014" name="BMC Genomics">
        <title>An improved genome release (version Mt4.0) for the model legume Medicago truncatula.</title>
        <authorList>
            <person name="Tang H."/>
            <person name="Krishnakumar V."/>
            <person name="Bidwell S."/>
            <person name="Rosen B."/>
            <person name="Chan A."/>
            <person name="Zhou S."/>
            <person name="Gentzbittel L."/>
            <person name="Childs K.L."/>
            <person name="Yandell M."/>
            <person name="Gundlach H."/>
            <person name="Mayer K.F."/>
            <person name="Schwartz D.C."/>
            <person name="Town C.D."/>
        </authorList>
    </citation>
    <scope>GENOME REANNOTATION</scope>
    <source>
        <strain evidence="2">A17</strain>
        <strain evidence="3 4">cv. Jemalong A17</strain>
    </source>
</reference>